<comment type="caution">
    <text evidence="2">The sequence shown here is derived from an EMBL/GenBank/DDBJ whole genome shotgun (WGS) entry which is preliminary data.</text>
</comment>
<dbReference type="AlphaFoldDB" id="A0A3M9MV92"/>
<protein>
    <submittedName>
        <fullName evidence="2">DUF2911 domain-containing protein</fullName>
    </submittedName>
</protein>
<reference evidence="2 3" key="1">
    <citation type="submission" date="2018-11" db="EMBL/GenBank/DDBJ databases">
        <title>Rufibacter latericius sp. nov., isolated from water in Baiyang Lake.</title>
        <authorList>
            <person name="Yang Y."/>
        </authorList>
    </citation>
    <scope>NUCLEOTIDE SEQUENCE [LARGE SCALE GENOMIC DNA]</scope>
    <source>
        <strain evidence="2 3">MCC P1</strain>
    </source>
</reference>
<dbReference type="InterPro" id="IPR011990">
    <property type="entry name" value="TPR-like_helical_dom_sf"/>
</dbReference>
<evidence type="ECO:0000256" key="1">
    <source>
        <dbReference type="SAM" id="SignalP"/>
    </source>
</evidence>
<feature type="chain" id="PRO_5018149314" evidence="1">
    <location>
        <begin position="27"/>
        <end position="291"/>
    </location>
</feature>
<name>A0A3M9MV92_9BACT</name>
<dbReference type="SUPFAM" id="SSF48452">
    <property type="entry name" value="TPR-like"/>
    <property type="match status" value="1"/>
</dbReference>
<dbReference type="OrthoDB" id="195456at2"/>
<dbReference type="Pfam" id="PF11138">
    <property type="entry name" value="DUF2911"/>
    <property type="match status" value="1"/>
</dbReference>
<feature type="signal peptide" evidence="1">
    <location>
        <begin position="1"/>
        <end position="26"/>
    </location>
</feature>
<dbReference type="EMBL" id="RJJE01000009">
    <property type="protein sequence ID" value="RNI29424.1"/>
    <property type="molecule type" value="Genomic_DNA"/>
</dbReference>
<keyword evidence="3" id="KW-1185">Reference proteome</keyword>
<evidence type="ECO:0000313" key="2">
    <source>
        <dbReference type="EMBL" id="RNI29424.1"/>
    </source>
</evidence>
<sequence>MNKIVSLKTVWVLAFALFLMAGNAAAQIKMPAASPAATVKQSIGLGDVTVEYSRPSTKGRKIFGDLAPYGKVWRTGANASTKLTFSEEVMLEGNKVPAGQYALYTIPGEKDWTVIIHKNTKHWGDGGKDYKPEEDLVRFKVSPKKTADKVETFTIGFSDLTSNGAVMQIMWENTLVPVKITSDVDSKVMSQIQEKVVNGNNVTPALYAAAASYYADNNKDLKQALTWMKQANEKDPKFWTLHQQAKIQAKLKDYKGATATAQKSIELAKRESNADYVALNEKLLAEIKNKK</sequence>
<proteinExistence type="predicted"/>
<accession>A0A3M9MV92</accession>
<dbReference type="InterPro" id="IPR021314">
    <property type="entry name" value="DUF2911"/>
</dbReference>
<organism evidence="2 3">
    <name type="scientific">Rufibacter immobilis</name>
    <dbReference type="NCBI Taxonomy" id="1348778"/>
    <lineage>
        <taxon>Bacteria</taxon>
        <taxon>Pseudomonadati</taxon>
        <taxon>Bacteroidota</taxon>
        <taxon>Cytophagia</taxon>
        <taxon>Cytophagales</taxon>
        <taxon>Hymenobacteraceae</taxon>
        <taxon>Rufibacter</taxon>
    </lineage>
</organism>
<gene>
    <name evidence="2" type="ORF">EFA69_07630</name>
</gene>
<dbReference type="RefSeq" id="WP_123132510.1">
    <property type="nucleotide sequence ID" value="NZ_RJJE01000009.1"/>
</dbReference>
<dbReference type="Gene3D" id="1.25.40.10">
    <property type="entry name" value="Tetratricopeptide repeat domain"/>
    <property type="match status" value="1"/>
</dbReference>
<keyword evidence="1" id="KW-0732">Signal</keyword>
<evidence type="ECO:0000313" key="3">
    <source>
        <dbReference type="Proteomes" id="UP000271010"/>
    </source>
</evidence>
<dbReference type="Proteomes" id="UP000271010">
    <property type="component" value="Unassembled WGS sequence"/>
</dbReference>